<keyword evidence="1" id="KW-0812">Transmembrane</keyword>
<keyword evidence="3" id="KW-1185">Reference proteome</keyword>
<sequence length="128" mass="13812">MEIIAIVGETGPPQAFWPTPTIDSMISHGAMNQTAVKPTRTISSQRSVWIFGAYLVVVVMVLVVMVLVVVHNLTVLRVNSDPNYPASAYGSNKKVKSSSGEIHLGEEDVNNTIICLSEGKSLVESQQS</sequence>
<keyword evidence="1" id="KW-1133">Transmembrane helix</keyword>
<accession>A0A484GTI1</accession>
<proteinExistence type="predicted"/>
<comment type="caution">
    <text evidence="2">The sequence shown here is derived from an EMBL/GenBank/DDBJ whole genome shotgun (WGS) entry which is preliminary data.</text>
</comment>
<protein>
    <submittedName>
        <fullName evidence="2">Uncharacterized protein</fullName>
    </submittedName>
</protein>
<reference evidence="2 3" key="1">
    <citation type="journal article" date="2018" name="Genomics">
        <title>Molecular footprints of inshore aquatic adaptation in Indo-Pacific humpback dolphin (Sousa chinensis).</title>
        <authorList>
            <person name="Ming Y."/>
            <person name="Jian J."/>
            <person name="Yu F."/>
            <person name="Yu X."/>
            <person name="Wang J."/>
            <person name="Liu W."/>
        </authorList>
    </citation>
    <scope>NUCLEOTIDE SEQUENCE [LARGE SCALE GENOMIC DNA]</scope>
    <source>
        <strain evidence="2">MY-2018</strain>
        <tissue evidence="2">Skin</tissue>
    </source>
</reference>
<dbReference type="EMBL" id="QWLN02004554">
    <property type="protein sequence ID" value="TEA39072.1"/>
    <property type="molecule type" value="Genomic_DNA"/>
</dbReference>
<feature type="transmembrane region" description="Helical" evidence="1">
    <location>
        <begin position="48"/>
        <end position="70"/>
    </location>
</feature>
<gene>
    <name evidence="2" type="ORF">DBR06_SOUSAS1710184</name>
</gene>
<evidence type="ECO:0000313" key="2">
    <source>
        <dbReference type="EMBL" id="TEA39072.1"/>
    </source>
</evidence>
<name>A0A484GTI1_SOUCH</name>
<keyword evidence="1" id="KW-0472">Membrane</keyword>
<evidence type="ECO:0000313" key="3">
    <source>
        <dbReference type="Proteomes" id="UP000295264"/>
    </source>
</evidence>
<evidence type="ECO:0000256" key="1">
    <source>
        <dbReference type="SAM" id="Phobius"/>
    </source>
</evidence>
<dbReference type="Proteomes" id="UP000295264">
    <property type="component" value="Unassembled WGS sequence"/>
</dbReference>
<organism evidence="2 3">
    <name type="scientific">Sousa chinensis</name>
    <name type="common">Indo-pacific humpbacked dolphin</name>
    <name type="synonym">Steno chinensis</name>
    <dbReference type="NCBI Taxonomy" id="103600"/>
    <lineage>
        <taxon>Eukaryota</taxon>
        <taxon>Metazoa</taxon>
        <taxon>Chordata</taxon>
        <taxon>Craniata</taxon>
        <taxon>Vertebrata</taxon>
        <taxon>Euteleostomi</taxon>
        <taxon>Mammalia</taxon>
        <taxon>Eutheria</taxon>
        <taxon>Laurasiatheria</taxon>
        <taxon>Artiodactyla</taxon>
        <taxon>Whippomorpha</taxon>
        <taxon>Cetacea</taxon>
        <taxon>Odontoceti</taxon>
        <taxon>Delphinidae</taxon>
        <taxon>Sousa</taxon>
    </lineage>
</organism>
<dbReference type="AlphaFoldDB" id="A0A484GTI1"/>